<protein>
    <recommendedName>
        <fullName evidence="2">ABM domain-containing protein</fullName>
    </recommendedName>
</protein>
<evidence type="ECO:0000259" key="2">
    <source>
        <dbReference type="Pfam" id="PF03992"/>
    </source>
</evidence>
<dbReference type="Proteomes" id="UP000297693">
    <property type="component" value="Unassembled WGS sequence"/>
</dbReference>
<organism evidence="3 4">
    <name type="scientific">Leptospira ognonensis</name>
    <dbReference type="NCBI Taxonomy" id="2484945"/>
    <lineage>
        <taxon>Bacteria</taxon>
        <taxon>Pseudomonadati</taxon>
        <taxon>Spirochaetota</taxon>
        <taxon>Spirochaetia</taxon>
        <taxon>Leptospirales</taxon>
        <taxon>Leptospiraceae</taxon>
        <taxon>Leptospira</taxon>
    </lineage>
</organism>
<dbReference type="AlphaFoldDB" id="A0A4R9K8Y1"/>
<dbReference type="InterPro" id="IPR011008">
    <property type="entry name" value="Dimeric_a/b-barrel"/>
</dbReference>
<keyword evidence="4" id="KW-1185">Reference proteome</keyword>
<evidence type="ECO:0000313" key="3">
    <source>
        <dbReference type="EMBL" id="TGL61956.1"/>
    </source>
</evidence>
<feature type="chain" id="PRO_5020794591" description="ABM domain-containing protein" evidence="1">
    <location>
        <begin position="24"/>
        <end position="158"/>
    </location>
</feature>
<dbReference type="SUPFAM" id="SSF54909">
    <property type="entry name" value="Dimeric alpha+beta barrel"/>
    <property type="match status" value="1"/>
</dbReference>
<dbReference type="Gene3D" id="3.30.70.100">
    <property type="match status" value="1"/>
</dbReference>
<accession>A0A4R9K8Y1</accession>
<name>A0A4R9K8Y1_9LEPT</name>
<reference evidence="3" key="1">
    <citation type="journal article" date="2019" name="PLoS Negl. Trop. Dis.">
        <title>Revisiting the worldwide diversity of Leptospira species in the environment.</title>
        <authorList>
            <person name="Vincent A.T."/>
            <person name="Schiettekatte O."/>
            <person name="Bourhy P."/>
            <person name="Veyrier F.J."/>
            <person name="Picardeau M."/>
        </authorList>
    </citation>
    <scope>NUCLEOTIDE SEQUENCE [LARGE SCALE GENOMIC DNA]</scope>
    <source>
        <strain evidence="3">201702476</strain>
    </source>
</reference>
<feature type="domain" description="ABM" evidence="2">
    <location>
        <begin position="55"/>
        <end position="119"/>
    </location>
</feature>
<proteinExistence type="predicted"/>
<dbReference type="EMBL" id="RQGD01000014">
    <property type="protein sequence ID" value="TGL61956.1"/>
    <property type="molecule type" value="Genomic_DNA"/>
</dbReference>
<gene>
    <name evidence="3" type="ORF">EHQ58_04950</name>
</gene>
<evidence type="ECO:0000256" key="1">
    <source>
        <dbReference type="SAM" id="SignalP"/>
    </source>
</evidence>
<evidence type="ECO:0000313" key="4">
    <source>
        <dbReference type="Proteomes" id="UP000297693"/>
    </source>
</evidence>
<dbReference type="Pfam" id="PF03992">
    <property type="entry name" value="ABM"/>
    <property type="match status" value="1"/>
</dbReference>
<dbReference type="OrthoDB" id="5518731at2"/>
<dbReference type="PROSITE" id="PS51257">
    <property type="entry name" value="PROKAR_LIPOPROTEIN"/>
    <property type="match status" value="1"/>
</dbReference>
<dbReference type="InterPro" id="IPR007138">
    <property type="entry name" value="ABM_dom"/>
</dbReference>
<dbReference type="RefSeq" id="WP_135622749.1">
    <property type="nucleotide sequence ID" value="NZ_RQGD01000014.1"/>
</dbReference>
<feature type="signal peptide" evidence="1">
    <location>
        <begin position="1"/>
        <end position="23"/>
    </location>
</feature>
<keyword evidence="1" id="KW-0732">Signal</keyword>
<comment type="caution">
    <text evidence="3">The sequence shown here is derived from an EMBL/GenBank/DDBJ whole genome shotgun (WGS) entry which is preliminary data.</text>
</comment>
<sequence length="158" mass="18176">MKKRVQIMVFLFVWQWITSCAVATPFQRSAKLDQVEMTPETIVILALTEVEITGTSSDKSSFWERVTSVRKSLDEMPGYLGGAIRKEILGPRAWTLTVWTSEEALEQFVASREHERAMREGAPAVKTSKFYRGKYAWKEMPIGWDVVEKLIDEEGRKE</sequence>